<proteinExistence type="predicted"/>
<name>A0A8J5IR15_9STRA</name>
<organism evidence="1 2">
    <name type="scientific">Phytophthora aleatoria</name>
    <dbReference type="NCBI Taxonomy" id="2496075"/>
    <lineage>
        <taxon>Eukaryota</taxon>
        <taxon>Sar</taxon>
        <taxon>Stramenopiles</taxon>
        <taxon>Oomycota</taxon>
        <taxon>Peronosporomycetes</taxon>
        <taxon>Peronosporales</taxon>
        <taxon>Peronosporaceae</taxon>
        <taxon>Phytophthora</taxon>
    </lineage>
</organism>
<dbReference type="AlphaFoldDB" id="A0A8J5IR15"/>
<sequence length="92" mass="10442">MTTVYGKTVRSQFKTTRTLMIVSTFSEIPPTSPLQYSFPRSRRVGRGGIPIFKCDFLPFTISKGYNTGKILHMSAKREIPTAKTTARKVKKR</sequence>
<dbReference type="Proteomes" id="UP000709295">
    <property type="component" value="Unassembled WGS sequence"/>
</dbReference>
<evidence type="ECO:0000313" key="1">
    <source>
        <dbReference type="EMBL" id="KAG6960034.1"/>
    </source>
</evidence>
<evidence type="ECO:0000313" key="2">
    <source>
        <dbReference type="Proteomes" id="UP000709295"/>
    </source>
</evidence>
<reference evidence="1" key="1">
    <citation type="submission" date="2021-01" db="EMBL/GenBank/DDBJ databases">
        <title>Phytophthora aleatoria, a newly-described species from Pinus radiata is distinct from Phytophthora cactorum isolates based on comparative genomics.</title>
        <authorList>
            <person name="Mcdougal R."/>
            <person name="Panda P."/>
            <person name="Williams N."/>
            <person name="Studholme D.J."/>
        </authorList>
    </citation>
    <scope>NUCLEOTIDE SEQUENCE</scope>
    <source>
        <strain evidence="1">NZFS 4037</strain>
    </source>
</reference>
<accession>A0A8J5IR15</accession>
<keyword evidence="2" id="KW-1185">Reference proteome</keyword>
<protein>
    <submittedName>
        <fullName evidence="1">Uncharacterized protein</fullName>
    </submittedName>
</protein>
<dbReference type="EMBL" id="JAENGY010000582">
    <property type="protein sequence ID" value="KAG6960034.1"/>
    <property type="molecule type" value="Genomic_DNA"/>
</dbReference>
<gene>
    <name evidence="1" type="ORF">JG688_00009806</name>
</gene>
<comment type="caution">
    <text evidence="1">The sequence shown here is derived from an EMBL/GenBank/DDBJ whole genome shotgun (WGS) entry which is preliminary data.</text>
</comment>